<sequence length="74" mass="8442">MKRSAPPLNIMVIAVKRAFDFAMNQQFHHRLTEAGYEHTYIENDGGHEWGTVERAIPQAVAFVWKNISKEGSVN</sequence>
<name>A0AA96LLT1_9BACL</name>
<dbReference type="InterPro" id="IPR029058">
    <property type="entry name" value="AB_hydrolase_fold"/>
</dbReference>
<evidence type="ECO:0000313" key="2">
    <source>
        <dbReference type="Proteomes" id="UP001304650"/>
    </source>
</evidence>
<reference evidence="1" key="1">
    <citation type="submission" date="2022-02" db="EMBL/GenBank/DDBJ databases">
        <title>Paenibacillus sp. MBLB1832 Whole Genome Shotgun Sequencing.</title>
        <authorList>
            <person name="Hwang C.Y."/>
            <person name="Cho E.-S."/>
            <person name="Seo M.-J."/>
        </authorList>
    </citation>
    <scope>NUCLEOTIDE SEQUENCE</scope>
    <source>
        <strain evidence="1">MBLB1832</strain>
    </source>
</reference>
<evidence type="ECO:0008006" key="3">
    <source>
        <dbReference type="Google" id="ProtNLM"/>
    </source>
</evidence>
<accession>A0AA96LLT1</accession>
<organism evidence="1 2">
    <name type="scientific">Paenibacillus roseopurpureus</name>
    <dbReference type="NCBI Taxonomy" id="2918901"/>
    <lineage>
        <taxon>Bacteria</taxon>
        <taxon>Bacillati</taxon>
        <taxon>Bacillota</taxon>
        <taxon>Bacilli</taxon>
        <taxon>Bacillales</taxon>
        <taxon>Paenibacillaceae</taxon>
        <taxon>Paenibacillus</taxon>
    </lineage>
</organism>
<dbReference type="EMBL" id="CP130319">
    <property type="protein sequence ID" value="WNR43497.1"/>
    <property type="molecule type" value="Genomic_DNA"/>
</dbReference>
<dbReference type="KEGG" id="proo:MJB10_20660"/>
<keyword evidence="2" id="KW-1185">Reference proteome</keyword>
<gene>
    <name evidence="1" type="ORF">MJB10_20660</name>
</gene>
<dbReference type="Gene3D" id="3.40.50.1820">
    <property type="entry name" value="alpha/beta hydrolase"/>
    <property type="match status" value="1"/>
</dbReference>
<proteinExistence type="predicted"/>
<evidence type="ECO:0000313" key="1">
    <source>
        <dbReference type="EMBL" id="WNR43497.1"/>
    </source>
</evidence>
<dbReference type="AlphaFoldDB" id="A0AA96LLT1"/>
<dbReference type="RefSeq" id="WP_314797830.1">
    <property type="nucleotide sequence ID" value="NZ_CP130319.1"/>
</dbReference>
<protein>
    <recommendedName>
        <fullName evidence="3">Esterase</fullName>
    </recommendedName>
</protein>
<dbReference type="Proteomes" id="UP001304650">
    <property type="component" value="Chromosome"/>
</dbReference>
<dbReference type="SUPFAM" id="SSF53474">
    <property type="entry name" value="alpha/beta-Hydrolases"/>
    <property type="match status" value="1"/>
</dbReference>